<evidence type="ECO:0000313" key="10">
    <source>
        <dbReference type="Proteomes" id="UP001459714"/>
    </source>
</evidence>
<dbReference type="EMBL" id="JBBYAK010000003">
    <property type="protein sequence ID" value="MEL3959584.1"/>
    <property type="molecule type" value="Genomic_DNA"/>
</dbReference>
<dbReference type="PANTHER" id="PTHR30471:SF3">
    <property type="entry name" value="UPF0758 PROTEIN YEES-RELATED"/>
    <property type="match status" value="1"/>
</dbReference>
<dbReference type="PANTHER" id="PTHR30471">
    <property type="entry name" value="DNA REPAIR PROTEIN RADC"/>
    <property type="match status" value="1"/>
</dbReference>
<dbReference type="PROSITE" id="PS50249">
    <property type="entry name" value="MPN"/>
    <property type="match status" value="1"/>
</dbReference>
<keyword evidence="2" id="KW-0645">Protease</keyword>
<keyword evidence="5" id="KW-0862">Zinc</keyword>
<evidence type="ECO:0000256" key="2">
    <source>
        <dbReference type="ARBA" id="ARBA00022670"/>
    </source>
</evidence>
<dbReference type="InterPro" id="IPR025657">
    <property type="entry name" value="RadC_JAB"/>
</dbReference>
<accession>A0ABU9K4U5</accession>
<keyword evidence="4" id="KW-0378">Hydrolase</keyword>
<evidence type="ECO:0000256" key="4">
    <source>
        <dbReference type="ARBA" id="ARBA00022801"/>
    </source>
</evidence>
<evidence type="ECO:0000256" key="5">
    <source>
        <dbReference type="ARBA" id="ARBA00022833"/>
    </source>
</evidence>
<organism evidence="9 10">
    <name type="scientific">Caldifermentibacillus hisashii</name>
    <dbReference type="NCBI Taxonomy" id="996558"/>
    <lineage>
        <taxon>Bacteria</taxon>
        <taxon>Bacillati</taxon>
        <taxon>Bacillota</taxon>
        <taxon>Bacilli</taxon>
        <taxon>Bacillales</taxon>
        <taxon>Bacillaceae</taxon>
        <taxon>Caldifermentibacillus</taxon>
    </lineage>
</organism>
<dbReference type="NCBIfam" id="NF000642">
    <property type="entry name" value="PRK00024.1"/>
    <property type="match status" value="1"/>
</dbReference>
<dbReference type="Gene3D" id="3.40.140.10">
    <property type="entry name" value="Cytidine Deaminase, domain 2"/>
    <property type="match status" value="1"/>
</dbReference>
<evidence type="ECO:0000256" key="6">
    <source>
        <dbReference type="ARBA" id="ARBA00023049"/>
    </source>
</evidence>
<keyword evidence="3" id="KW-0479">Metal-binding</keyword>
<dbReference type="NCBIfam" id="TIGR00608">
    <property type="entry name" value="radc"/>
    <property type="match status" value="1"/>
</dbReference>
<keyword evidence="10" id="KW-1185">Reference proteome</keyword>
<dbReference type="InterPro" id="IPR037518">
    <property type="entry name" value="MPN"/>
</dbReference>
<evidence type="ECO:0000256" key="1">
    <source>
        <dbReference type="ARBA" id="ARBA00010243"/>
    </source>
</evidence>
<dbReference type="PROSITE" id="PS01302">
    <property type="entry name" value="UPF0758"/>
    <property type="match status" value="1"/>
</dbReference>
<dbReference type="Proteomes" id="UP001459714">
    <property type="component" value="Unassembled WGS sequence"/>
</dbReference>
<sequence length="217" mass="24303">MKKYIQIAREEVATYSIVGNEEIVELQHLIAVIIGASANPNICGKLAGYGLKNLINMSVYNLENQGLTTNEALRLHSAIMLAKRLKSIKPEERIVIRSPENAAEFLMDEMRFLSQEHFVGLFLNTKKQVIKKKTIFVGTLNEAIIHPREIFNEAIKHNSASIIVAHNHPSGDPTPSRPDIDVTRRLIECGNIIGIEVLDHIIIGDLKYTSMKEKGII</sequence>
<protein>
    <submittedName>
        <fullName evidence="9">DNA repair protein RadC</fullName>
    </submittedName>
</protein>
<evidence type="ECO:0000259" key="8">
    <source>
        <dbReference type="PROSITE" id="PS50249"/>
    </source>
</evidence>
<dbReference type="InterPro" id="IPR020891">
    <property type="entry name" value="UPF0758_CS"/>
</dbReference>
<evidence type="ECO:0000256" key="7">
    <source>
        <dbReference type="RuleBase" id="RU003797"/>
    </source>
</evidence>
<reference evidence="9 10" key="1">
    <citation type="submission" date="2024-03" db="EMBL/GenBank/DDBJ databases">
        <title>Bacilli Hybrid Assemblies.</title>
        <authorList>
            <person name="Kovac J."/>
        </authorList>
    </citation>
    <scope>NUCLEOTIDE SEQUENCE [LARGE SCALE GENOMIC DNA]</scope>
    <source>
        <strain evidence="9 10">FSL M8-0022</strain>
    </source>
</reference>
<dbReference type="InterPro" id="IPR001405">
    <property type="entry name" value="UPF0758"/>
</dbReference>
<comment type="similarity">
    <text evidence="1 7">Belongs to the UPF0758 family.</text>
</comment>
<evidence type="ECO:0000256" key="3">
    <source>
        <dbReference type="ARBA" id="ARBA00022723"/>
    </source>
</evidence>
<evidence type="ECO:0000313" key="9">
    <source>
        <dbReference type="EMBL" id="MEL3959584.1"/>
    </source>
</evidence>
<dbReference type="CDD" id="cd08071">
    <property type="entry name" value="MPN_DUF2466"/>
    <property type="match status" value="1"/>
</dbReference>
<keyword evidence="6" id="KW-0482">Metalloprotease</keyword>
<comment type="caution">
    <text evidence="9">The sequence shown here is derived from an EMBL/GenBank/DDBJ whole genome shotgun (WGS) entry which is preliminary data.</text>
</comment>
<dbReference type="RefSeq" id="WP_342021190.1">
    <property type="nucleotide sequence ID" value="NZ_JBBYAK010000003.1"/>
</dbReference>
<dbReference type="Pfam" id="PF04002">
    <property type="entry name" value="RadC"/>
    <property type="match status" value="1"/>
</dbReference>
<feature type="domain" description="MPN" evidence="8">
    <location>
        <begin position="95"/>
        <end position="217"/>
    </location>
</feature>
<name>A0ABU9K4U5_9BACI</name>
<proteinExistence type="inferred from homology"/>
<gene>
    <name evidence="9" type="primary">radC</name>
    <name evidence="9" type="ORF">NST17_20740</name>
</gene>